<evidence type="ECO:0000313" key="2">
    <source>
        <dbReference type="Proteomes" id="UP001261666"/>
    </source>
</evidence>
<dbReference type="EMBL" id="JAVIZJ010000002">
    <property type="protein sequence ID" value="MDR6208975.1"/>
    <property type="molecule type" value="Genomic_DNA"/>
</dbReference>
<dbReference type="Proteomes" id="UP001261666">
    <property type="component" value="Unassembled WGS sequence"/>
</dbReference>
<gene>
    <name evidence="1" type="ORF">QE364_000667</name>
</gene>
<reference evidence="1" key="1">
    <citation type="submission" date="2023-08" db="EMBL/GenBank/DDBJ databases">
        <title>Functional and genomic diversity of the sorghum phyllosphere microbiome.</title>
        <authorList>
            <person name="Shade A."/>
        </authorList>
    </citation>
    <scope>NUCLEOTIDE SEQUENCE</scope>
    <source>
        <strain evidence="1">SORGH_AS_0885</strain>
    </source>
</reference>
<evidence type="ECO:0000313" key="1">
    <source>
        <dbReference type="EMBL" id="MDR6208975.1"/>
    </source>
</evidence>
<proteinExistence type="predicted"/>
<keyword evidence="2" id="KW-1185">Reference proteome</keyword>
<comment type="caution">
    <text evidence="1">The sequence shown here is derived from an EMBL/GenBank/DDBJ whole genome shotgun (WGS) entry which is preliminary data.</text>
</comment>
<sequence length="388" mass="37735">MTRPGSAPVVAAAFAAQGFGYAAVVTALPALKDRFAFGDAFVSGLLLGVCVAAAVGSVLADLVAVRWGSRQALAGGLLVQAAALAVAATAGSLGLFMAATAVYGAGLGAVDAASNMQGVLAERRRGRPLLGHCYAAYTAAAAVGALTTAGVATTDLSGTTGMVVAAGLLAVVALVGVRLFDHARAAREPGSGPGNEGRGPLPGRGIRLVGALVLVAFAVDAAVSTWSTVYLDGLVADAALAPLGYAAYQGTVLTTRLVTDALVRRSGRAPVALAGIVVGAIGCGLVAVVPGVPGAVAGFALAGVATGTLVPLAFGAAGELAPGRSDEVVARVNLFNYAGVVLGAASLGVVGEGRGLGIAFALPAVLLLAALPLVRRAFGGAVVVRARA</sequence>
<protein>
    <submittedName>
        <fullName evidence="1">MFS family permease</fullName>
    </submittedName>
</protein>
<name>A0ACC6IE90_9ACTN</name>
<accession>A0ACC6IE90</accession>
<organism evidence="1 2">
    <name type="scientific">Nocardioides zeae</name>
    <dbReference type="NCBI Taxonomy" id="1457234"/>
    <lineage>
        <taxon>Bacteria</taxon>
        <taxon>Bacillati</taxon>
        <taxon>Actinomycetota</taxon>
        <taxon>Actinomycetes</taxon>
        <taxon>Propionibacteriales</taxon>
        <taxon>Nocardioidaceae</taxon>
        <taxon>Nocardioides</taxon>
    </lineage>
</organism>